<evidence type="ECO:0000256" key="6">
    <source>
        <dbReference type="SAM" id="SignalP"/>
    </source>
</evidence>
<reference evidence="8 9" key="1">
    <citation type="submission" date="2020-08" db="EMBL/GenBank/DDBJ databases">
        <title>Genomic Encyclopedia of Type Strains, Phase IV (KMG-IV): sequencing the most valuable type-strain genomes for metagenomic binning, comparative biology and taxonomic classification.</title>
        <authorList>
            <person name="Goeker M."/>
        </authorList>
    </citation>
    <scope>NUCLEOTIDE SEQUENCE [LARGE SCALE GENOMIC DNA]</scope>
    <source>
        <strain evidence="8 9">DSM 104969</strain>
    </source>
</reference>
<dbReference type="GO" id="GO:0046872">
    <property type="term" value="F:metal ion binding"/>
    <property type="evidence" value="ECO:0007669"/>
    <property type="project" value="UniProtKB-KW"/>
</dbReference>
<dbReference type="InterPro" id="IPR024607">
    <property type="entry name" value="Sulfatase_CS"/>
</dbReference>
<evidence type="ECO:0000256" key="5">
    <source>
        <dbReference type="PIRSR" id="PIRSR600917-52"/>
    </source>
</evidence>
<comment type="caution">
    <text evidence="8">The sequence shown here is derived from an EMBL/GenBank/DDBJ whole genome shotgun (WGS) entry which is preliminary data.</text>
</comment>
<proteinExistence type="inferred from homology"/>
<dbReference type="SUPFAM" id="SSF53649">
    <property type="entry name" value="Alkaline phosphatase-like"/>
    <property type="match status" value="1"/>
</dbReference>
<dbReference type="EMBL" id="JACIEP010000004">
    <property type="protein sequence ID" value="MBB4035443.1"/>
    <property type="molecule type" value="Genomic_DNA"/>
</dbReference>
<dbReference type="Proteomes" id="UP000555103">
    <property type="component" value="Unassembled WGS sequence"/>
</dbReference>
<evidence type="ECO:0000259" key="7">
    <source>
        <dbReference type="Pfam" id="PF00884"/>
    </source>
</evidence>
<evidence type="ECO:0000256" key="2">
    <source>
        <dbReference type="ARBA" id="ARBA00022723"/>
    </source>
</evidence>
<evidence type="ECO:0000313" key="8">
    <source>
        <dbReference type="EMBL" id="MBB4035443.1"/>
    </source>
</evidence>
<organism evidence="8 9">
    <name type="scientific">Dysgonomonas hofstadii</name>
    <dbReference type="NCBI Taxonomy" id="637886"/>
    <lineage>
        <taxon>Bacteria</taxon>
        <taxon>Pseudomonadati</taxon>
        <taxon>Bacteroidota</taxon>
        <taxon>Bacteroidia</taxon>
        <taxon>Bacteroidales</taxon>
        <taxon>Dysgonomonadaceae</taxon>
        <taxon>Dysgonomonas</taxon>
    </lineage>
</organism>
<evidence type="ECO:0000256" key="1">
    <source>
        <dbReference type="ARBA" id="ARBA00008779"/>
    </source>
</evidence>
<dbReference type="Gene3D" id="3.40.720.10">
    <property type="entry name" value="Alkaline Phosphatase, subunit A"/>
    <property type="match status" value="1"/>
</dbReference>
<keyword evidence="6" id="KW-0732">Signal</keyword>
<feature type="domain" description="Sulfatase N-terminal" evidence="7">
    <location>
        <begin position="29"/>
        <end position="348"/>
    </location>
</feature>
<dbReference type="InterPro" id="IPR000917">
    <property type="entry name" value="Sulfatase_N"/>
</dbReference>
<comment type="PTM">
    <text evidence="5">The conversion to 3-oxoalanine (also known as C-formylglycine, FGly), of a serine or cysteine residue in prokaryotes and of a cysteine residue in eukaryotes, is critical for catalytic activity.</text>
</comment>
<name>A0A840CUM4_9BACT</name>
<keyword evidence="4" id="KW-0106">Calcium</keyword>
<dbReference type="AlphaFoldDB" id="A0A840CUM4"/>
<evidence type="ECO:0000256" key="3">
    <source>
        <dbReference type="ARBA" id="ARBA00022801"/>
    </source>
</evidence>
<dbReference type="Gene3D" id="3.30.1120.10">
    <property type="match status" value="1"/>
</dbReference>
<dbReference type="RefSeq" id="WP_183306384.1">
    <property type="nucleotide sequence ID" value="NZ_JACIEP010000004.1"/>
</dbReference>
<feature type="signal peptide" evidence="6">
    <location>
        <begin position="1"/>
        <end position="18"/>
    </location>
</feature>
<dbReference type="InterPro" id="IPR050738">
    <property type="entry name" value="Sulfatase"/>
</dbReference>
<evidence type="ECO:0000256" key="4">
    <source>
        <dbReference type="ARBA" id="ARBA00022837"/>
    </source>
</evidence>
<keyword evidence="9" id="KW-1185">Reference proteome</keyword>
<gene>
    <name evidence="8" type="ORF">GGR21_001336</name>
</gene>
<feature type="chain" id="PRO_5032912770" evidence="6">
    <location>
        <begin position="19"/>
        <end position="455"/>
    </location>
</feature>
<evidence type="ECO:0000313" key="9">
    <source>
        <dbReference type="Proteomes" id="UP000555103"/>
    </source>
</evidence>
<sequence length="455" mass="51745">MKKHSILALSLAVPTAFAAQENRQQEAKPNVLFVVFDDIGWGDMGYNGSTLVPTPNFDRLASMGVSFSDGYVTAPISGPSRSGMVSGMYQQRFGMQINADYRTSQIPEEQKTLPETMKTAGYNTALVGKWHVCRKPEIVFDEVYEPIEISSNYFPNSEGQYDKARLPILCEKPVTGDDEYMTDRLTNRAISFIDKNKNTPFFLYLGYNAAHNPWQAAQKYYDKLSDIKEEYMRVYAAILASADDNLGRLLDYLDENKLTDNTIIVMVCDNGPAKGGPELKTWDGYDPLRTYIFGQTGGLRGHKVDLYEGGIRTPMVMAYKPRLREGKIFKDMISSLDFYPTICELANIDVPEKTHLDGVSLVKYLREETKQQPHDILFWKRAKNGAARMGTWKLCIDGDKSELYSLRDDIGETKDLSEEYANIKKRMLRAWEKWKDEMPENTSKLQTRDNDGQGE</sequence>
<dbReference type="Pfam" id="PF00884">
    <property type="entry name" value="Sulfatase"/>
    <property type="match status" value="1"/>
</dbReference>
<feature type="modified residue" description="3-oxoalanine (Ser)" evidence="5">
    <location>
        <position position="77"/>
    </location>
</feature>
<dbReference type="GO" id="GO:0004065">
    <property type="term" value="F:arylsulfatase activity"/>
    <property type="evidence" value="ECO:0007669"/>
    <property type="project" value="TreeGrafter"/>
</dbReference>
<comment type="similarity">
    <text evidence="1">Belongs to the sulfatase family.</text>
</comment>
<protein>
    <submittedName>
        <fullName evidence="8">Arylsulfatase A-like enzyme</fullName>
    </submittedName>
</protein>
<accession>A0A840CUM4</accession>
<keyword evidence="3" id="KW-0378">Hydrolase</keyword>
<dbReference type="PANTHER" id="PTHR42693">
    <property type="entry name" value="ARYLSULFATASE FAMILY MEMBER"/>
    <property type="match status" value="1"/>
</dbReference>
<dbReference type="InterPro" id="IPR017850">
    <property type="entry name" value="Alkaline_phosphatase_core_sf"/>
</dbReference>
<dbReference type="PROSITE" id="PS00149">
    <property type="entry name" value="SULFATASE_2"/>
    <property type="match status" value="1"/>
</dbReference>
<dbReference type="PANTHER" id="PTHR42693:SF33">
    <property type="entry name" value="ARYLSULFATASE"/>
    <property type="match status" value="1"/>
</dbReference>
<keyword evidence="2" id="KW-0479">Metal-binding</keyword>